<keyword evidence="1" id="KW-0677">Repeat</keyword>
<reference evidence="4" key="1">
    <citation type="submission" date="2017-08" db="EMBL/GenBank/DDBJ databases">
        <authorList>
            <person name="Polle J.E."/>
            <person name="Barry K."/>
            <person name="Cushman J."/>
            <person name="Schmutz J."/>
            <person name="Tran D."/>
            <person name="Hathwaick L.T."/>
            <person name="Yim W.C."/>
            <person name="Jenkins J."/>
            <person name="Mckie-Krisberg Z.M."/>
            <person name="Prochnik S."/>
            <person name="Lindquist E."/>
            <person name="Dockter R.B."/>
            <person name="Adam C."/>
            <person name="Molina H."/>
            <person name="Bunkerborg J."/>
            <person name="Jin E."/>
            <person name="Buchheim M."/>
            <person name="Magnuson J."/>
        </authorList>
    </citation>
    <scope>NUCLEOTIDE SEQUENCE</scope>
    <source>
        <strain evidence="4">CCAP 19/18</strain>
    </source>
</reference>
<dbReference type="SUPFAM" id="SSF48452">
    <property type="entry name" value="TPR-like"/>
    <property type="match status" value="1"/>
</dbReference>
<gene>
    <name evidence="4" type="ORF">DUNSADRAFT_899</name>
</gene>
<dbReference type="SMART" id="SM00028">
    <property type="entry name" value="TPR"/>
    <property type="match status" value="2"/>
</dbReference>
<dbReference type="Proteomes" id="UP000815325">
    <property type="component" value="Unassembled WGS sequence"/>
</dbReference>
<keyword evidence="5" id="KW-1185">Reference proteome</keyword>
<dbReference type="EMBL" id="MU069446">
    <property type="protein sequence ID" value="KAF5843223.1"/>
    <property type="molecule type" value="Genomic_DNA"/>
</dbReference>
<dbReference type="PANTHER" id="PTHR22904">
    <property type="entry name" value="TPR REPEAT CONTAINING PROTEIN"/>
    <property type="match status" value="1"/>
</dbReference>
<dbReference type="InterPro" id="IPR011990">
    <property type="entry name" value="TPR-like_helical_dom_sf"/>
</dbReference>
<accession>A0ABQ7H8R1</accession>
<comment type="caution">
    <text evidence="4">The sequence shown here is derived from an EMBL/GenBank/DDBJ whole genome shotgun (WGS) entry which is preliminary data.</text>
</comment>
<evidence type="ECO:0000313" key="5">
    <source>
        <dbReference type="Proteomes" id="UP000815325"/>
    </source>
</evidence>
<proteinExistence type="predicted"/>
<evidence type="ECO:0000256" key="2">
    <source>
        <dbReference type="ARBA" id="ARBA00022803"/>
    </source>
</evidence>
<dbReference type="Gene3D" id="1.25.40.10">
    <property type="entry name" value="Tetratricopeptide repeat domain"/>
    <property type="match status" value="1"/>
</dbReference>
<evidence type="ECO:0000256" key="1">
    <source>
        <dbReference type="ARBA" id="ARBA00022737"/>
    </source>
</evidence>
<evidence type="ECO:0000313" key="4">
    <source>
        <dbReference type="EMBL" id="KAF5843223.1"/>
    </source>
</evidence>
<name>A0ABQ7H8R1_DUNSA</name>
<dbReference type="InterPro" id="IPR019734">
    <property type="entry name" value="TPR_rpt"/>
</dbReference>
<protein>
    <submittedName>
        <fullName evidence="4">Uncharacterized protein</fullName>
    </submittedName>
</protein>
<dbReference type="PANTHER" id="PTHR22904:SF523">
    <property type="entry name" value="STRESS-INDUCED-PHOSPHOPROTEIN 1"/>
    <property type="match status" value="1"/>
</dbReference>
<sequence>MAEAALQEFHDRAAKMLETRGSLDEEVLDLLFCVEQATQALKTEKGAHAGPSVPNDAEATEKAFRCNSQGQQHFASRSWRAALSCFTEAAQNAPKEAVYHANMAAAALKMCEYHTALQAAQRALCLSPGDQKVRVREAKALEGLQRWALAEETWEGLALRASSREEAAAFKAKQERCKEARSKAEREGASVVSPYTSKDNQS</sequence>
<organism evidence="4 5">
    <name type="scientific">Dunaliella salina</name>
    <name type="common">Green alga</name>
    <name type="synonym">Protococcus salinus</name>
    <dbReference type="NCBI Taxonomy" id="3046"/>
    <lineage>
        <taxon>Eukaryota</taxon>
        <taxon>Viridiplantae</taxon>
        <taxon>Chlorophyta</taxon>
        <taxon>core chlorophytes</taxon>
        <taxon>Chlorophyceae</taxon>
        <taxon>CS clade</taxon>
        <taxon>Chlamydomonadales</taxon>
        <taxon>Dunaliellaceae</taxon>
        <taxon>Dunaliella</taxon>
    </lineage>
</organism>
<feature type="region of interest" description="Disordered" evidence="3">
    <location>
        <begin position="180"/>
        <end position="202"/>
    </location>
</feature>
<keyword evidence="2" id="KW-0802">TPR repeat</keyword>
<feature type="compositionally biased region" description="Polar residues" evidence="3">
    <location>
        <begin position="193"/>
        <end position="202"/>
    </location>
</feature>
<evidence type="ECO:0000256" key="3">
    <source>
        <dbReference type="SAM" id="MobiDB-lite"/>
    </source>
</evidence>